<dbReference type="SUPFAM" id="SSF161098">
    <property type="entry name" value="MetI-like"/>
    <property type="match status" value="1"/>
</dbReference>
<evidence type="ECO:0000256" key="3">
    <source>
        <dbReference type="ARBA" id="ARBA00022475"/>
    </source>
</evidence>
<keyword evidence="6 7" id="KW-0472">Membrane</keyword>
<dbReference type="GO" id="GO:0055085">
    <property type="term" value="P:transmembrane transport"/>
    <property type="evidence" value="ECO:0007669"/>
    <property type="project" value="InterPro"/>
</dbReference>
<dbReference type="CDD" id="cd06261">
    <property type="entry name" value="TM_PBP2"/>
    <property type="match status" value="1"/>
</dbReference>
<reference evidence="9 10" key="1">
    <citation type="submission" date="2018-12" db="EMBL/GenBank/DDBJ databases">
        <title>Bacillus ochoae sp. nov., Paenibacillus whitsoniae sp. nov., Paenibacillus spiritus sp. nov. Isolated from the Mars Exploration Rover during spacecraft assembly.</title>
        <authorList>
            <person name="Seuylemezian A."/>
            <person name="Vaishampayan P."/>
        </authorList>
    </citation>
    <scope>NUCLEOTIDE SEQUENCE [LARGE SCALE GENOMIC DNA]</scope>
    <source>
        <strain evidence="9 10">MER 54</strain>
    </source>
</reference>
<comment type="caution">
    <text evidence="9">The sequence shown here is derived from an EMBL/GenBank/DDBJ whole genome shotgun (WGS) entry which is preliminary data.</text>
</comment>
<dbReference type="PANTHER" id="PTHR43744:SF12">
    <property type="entry name" value="ABC TRANSPORTER PERMEASE PROTEIN MG189-RELATED"/>
    <property type="match status" value="1"/>
</dbReference>
<evidence type="ECO:0000256" key="4">
    <source>
        <dbReference type="ARBA" id="ARBA00022692"/>
    </source>
</evidence>
<accession>A0A430J595</accession>
<feature type="transmembrane region" description="Helical" evidence="7">
    <location>
        <begin position="95"/>
        <end position="114"/>
    </location>
</feature>
<feature type="transmembrane region" description="Helical" evidence="7">
    <location>
        <begin position="31"/>
        <end position="53"/>
    </location>
</feature>
<dbReference type="EMBL" id="RXHU01000110">
    <property type="protein sequence ID" value="RTE02871.1"/>
    <property type="molecule type" value="Genomic_DNA"/>
</dbReference>
<gene>
    <name evidence="9" type="ORF">EJQ19_28880</name>
</gene>
<keyword evidence="10" id="KW-1185">Reference proteome</keyword>
<keyword evidence="4 7" id="KW-0812">Transmembrane</keyword>
<comment type="similarity">
    <text evidence="7">Belongs to the binding-protein-dependent transport system permease family.</text>
</comment>
<keyword evidence="2 7" id="KW-0813">Transport</keyword>
<dbReference type="RefSeq" id="WP_126144697.1">
    <property type="nucleotide sequence ID" value="NZ_RXHU01000110.1"/>
</dbReference>
<feature type="domain" description="ABC transmembrane type-1" evidence="8">
    <location>
        <begin position="91"/>
        <end position="285"/>
    </location>
</feature>
<feature type="transmembrane region" description="Helical" evidence="7">
    <location>
        <begin position="231"/>
        <end position="254"/>
    </location>
</feature>
<evidence type="ECO:0000256" key="1">
    <source>
        <dbReference type="ARBA" id="ARBA00004651"/>
    </source>
</evidence>
<dbReference type="Proteomes" id="UP000276128">
    <property type="component" value="Unassembled WGS sequence"/>
</dbReference>
<name>A0A430J595_9BACL</name>
<feature type="transmembrane region" description="Helical" evidence="7">
    <location>
        <begin position="266"/>
        <end position="285"/>
    </location>
</feature>
<evidence type="ECO:0000256" key="2">
    <source>
        <dbReference type="ARBA" id="ARBA00022448"/>
    </source>
</evidence>
<dbReference type="OrthoDB" id="2658500at2"/>
<evidence type="ECO:0000256" key="5">
    <source>
        <dbReference type="ARBA" id="ARBA00022989"/>
    </source>
</evidence>
<dbReference type="Pfam" id="PF00528">
    <property type="entry name" value="BPD_transp_1"/>
    <property type="match status" value="1"/>
</dbReference>
<sequence length="299" mass="32292">MNSAPTTISTRKTASHPGSVSLWIGKLAGGLVLWAFLLIIVLFTLFPVVMAVLGSFKTNAEVTTGATFWPSVWQFQNYVKAWKGANFAQFTFNSLFVATVTTVGALLVASLAAYAVDRREFAGKKLFVSLLASTMFISIGAVVLRPQFELMVHLNLQKSLWGVIIILISGHAATFFTLIGFFKGIPKELDEAAMIDGCSVYGIYWRIVLPLLTPGLGVAGLFVFRNAWNEYILPLVFTMTKPTLQTLTVGLASLRYGTSAAAETHIMMAGACMSIIPILVVYALANKSFISVTSGSVKG</sequence>
<evidence type="ECO:0000256" key="6">
    <source>
        <dbReference type="ARBA" id="ARBA00023136"/>
    </source>
</evidence>
<protein>
    <submittedName>
        <fullName evidence="9">Carbohydrate ABC transporter permease</fullName>
    </submittedName>
</protein>
<proteinExistence type="inferred from homology"/>
<dbReference type="AlphaFoldDB" id="A0A430J595"/>
<dbReference type="PANTHER" id="PTHR43744">
    <property type="entry name" value="ABC TRANSPORTER PERMEASE PROTEIN MG189-RELATED-RELATED"/>
    <property type="match status" value="1"/>
</dbReference>
<feature type="transmembrane region" description="Helical" evidence="7">
    <location>
        <begin position="126"/>
        <end position="148"/>
    </location>
</feature>
<dbReference type="Gene3D" id="1.10.3720.10">
    <property type="entry name" value="MetI-like"/>
    <property type="match status" value="1"/>
</dbReference>
<keyword evidence="3" id="KW-1003">Cell membrane</keyword>
<feature type="transmembrane region" description="Helical" evidence="7">
    <location>
        <begin position="160"/>
        <end position="182"/>
    </location>
</feature>
<evidence type="ECO:0000259" key="8">
    <source>
        <dbReference type="PROSITE" id="PS50928"/>
    </source>
</evidence>
<dbReference type="InterPro" id="IPR000515">
    <property type="entry name" value="MetI-like"/>
</dbReference>
<dbReference type="GO" id="GO:0005886">
    <property type="term" value="C:plasma membrane"/>
    <property type="evidence" value="ECO:0007669"/>
    <property type="project" value="UniProtKB-SubCell"/>
</dbReference>
<evidence type="ECO:0000313" key="9">
    <source>
        <dbReference type="EMBL" id="RTE02871.1"/>
    </source>
</evidence>
<keyword evidence="5 7" id="KW-1133">Transmembrane helix</keyword>
<feature type="transmembrane region" description="Helical" evidence="7">
    <location>
        <begin position="203"/>
        <end position="225"/>
    </location>
</feature>
<dbReference type="PROSITE" id="PS50928">
    <property type="entry name" value="ABC_TM1"/>
    <property type="match status" value="1"/>
</dbReference>
<evidence type="ECO:0000313" key="10">
    <source>
        <dbReference type="Proteomes" id="UP000276128"/>
    </source>
</evidence>
<evidence type="ECO:0000256" key="7">
    <source>
        <dbReference type="RuleBase" id="RU363032"/>
    </source>
</evidence>
<dbReference type="InterPro" id="IPR035906">
    <property type="entry name" value="MetI-like_sf"/>
</dbReference>
<comment type="subcellular location">
    <subcellularLocation>
        <location evidence="1 7">Cell membrane</location>
        <topology evidence="1 7">Multi-pass membrane protein</topology>
    </subcellularLocation>
</comment>
<organism evidence="9 10">
    <name type="scientific">Paenibacillus whitsoniae</name>
    <dbReference type="NCBI Taxonomy" id="2496558"/>
    <lineage>
        <taxon>Bacteria</taxon>
        <taxon>Bacillati</taxon>
        <taxon>Bacillota</taxon>
        <taxon>Bacilli</taxon>
        <taxon>Bacillales</taxon>
        <taxon>Paenibacillaceae</taxon>
        <taxon>Paenibacillus</taxon>
    </lineage>
</organism>